<evidence type="ECO:0008006" key="3">
    <source>
        <dbReference type="Google" id="ProtNLM"/>
    </source>
</evidence>
<evidence type="ECO:0000313" key="1">
    <source>
        <dbReference type="EMBL" id="KAK4002650.1"/>
    </source>
</evidence>
<organism evidence="1 2">
    <name type="scientific">Daphnia magna</name>
    <dbReference type="NCBI Taxonomy" id="35525"/>
    <lineage>
        <taxon>Eukaryota</taxon>
        <taxon>Metazoa</taxon>
        <taxon>Ecdysozoa</taxon>
        <taxon>Arthropoda</taxon>
        <taxon>Crustacea</taxon>
        <taxon>Branchiopoda</taxon>
        <taxon>Diplostraca</taxon>
        <taxon>Cladocera</taxon>
        <taxon>Anomopoda</taxon>
        <taxon>Daphniidae</taxon>
        <taxon>Daphnia</taxon>
    </lineage>
</organism>
<sequence>MGKKRRSPLYPSFILLWKGHSQRVCLTDAHASNSIRHSHGQLRPCPVSSERFPSRRFVLAVILCGRVVHHQRVGKKPQEIK</sequence>
<gene>
    <name evidence="1" type="ORF">OUZ56_004462</name>
</gene>
<dbReference type="Proteomes" id="UP001234178">
    <property type="component" value="Unassembled WGS sequence"/>
</dbReference>
<dbReference type="EMBL" id="JAOYFB010000001">
    <property type="protein sequence ID" value="KAK4002650.1"/>
    <property type="molecule type" value="Genomic_DNA"/>
</dbReference>
<comment type="caution">
    <text evidence="1">The sequence shown here is derived from an EMBL/GenBank/DDBJ whole genome shotgun (WGS) entry which is preliminary data.</text>
</comment>
<keyword evidence="2" id="KW-1185">Reference proteome</keyword>
<evidence type="ECO:0000313" key="2">
    <source>
        <dbReference type="Proteomes" id="UP001234178"/>
    </source>
</evidence>
<proteinExistence type="predicted"/>
<protein>
    <recommendedName>
        <fullName evidence="3">Secreted protein</fullName>
    </recommendedName>
</protein>
<name>A0ABQ9YQ83_9CRUS</name>
<accession>A0ABQ9YQ83</accession>
<reference evidence="1 2" key="1">
    <citation type="journal article" date="2023" name="Nucleic Acids Res.">
        <title>The hologenome of Daphnia magna reveals possible DNA methylation and microbiome-mediated evolution of the host genome.</title>
        <authorList>
            <person name="Chaturvedi A."/>
            <person name="Li X."/>
            <person name="Dhandapani V."/>
            <person name="Marshall H."/>
            <person name="Kissane S."/>
            <person name="Cuenca-Cambronero M."/>
            <person name="Asole G."/>
            <person name="Calvet F."/>
            <person name="Ruiz-Romero M."/>
            <person name="Marangio P."/>
            <person name="Guigo R."/>
            <person name="Rago D."/>
            <person name="Mirbahai L."/>
            <person name="Eastwood N."/>
            <person name="Colbourne J.K."/>
            <person name="Zhou J."/>
            <person name="Mallon E."/>
            <person name="Orsini L."/>
        </authorList>
    </citation>
    <scope>NUCLEOTIDE SEQUENCE [LARGE SCALE GENOMIC DNA]</scope>
    <source>
        <strain evidence="1">LRV0_1</strain>
    </source>
</reference>